<reference evidence="1" key="1">
    <citation type="submission" date="2022-11" db="EMBL/GenBank/DDBJ databases">
        <authorList>
            <person name="Hyden B.L."/>
            <person name="Feng K."/>
            <person name="Yates T."/>
            <person name="Jawdy S."/>
            <person name="Smart L.B."/>
            <person name="Muchero W."/>
        </authorList>
    </citation>
    <scope>NUCLEOTIDE SEQUENCE</scope>
    <source>
        <tissue evidence="1">Shoot tip</tissue>
    </source>
</reference>
<proteinExistence type="predicted"/>
<dbReference type="Proteomes" id="UP001151532">
    <property type="component" value="Chromosome 5"/>
</dbReference>
<dbReference type="AlphaFoldDB" id="A0A9Q0WYR1"/>
<accession>A0A9Q0WYR1</accession>
<sequence length="97" mass="11082">MGFVRSITFDAYRQVLKLVRFPRDHKTSKPWSVSYWINHGKIEKTHKILAILSKHPHSFVLAFGISDPRSSSGSSCLLFPPCNKNKAHRIHGGHRSM</sequence>
<evidence type="ECO:0000313" key="2">
    <source>
        <dbReference type="Proteomes" id="UP001151532"/>
    </source>
</evidence>
<keyword evidence="2" id="KW-1185">Reference proteome</keyword>
<evidence type="ECO:0000313" key="1">
    <source>
        <dbReference type="EMBL" id="KAJ6775263.1"/>
    </source>
</evidence>
<gene>
    <name evidence="1" type="ORF">OIU79_018440</name>
</gene>
<name>A0A9Q0WYR1_SALPP</name>
<protein>
    <submittedName>
        <fullName evidence="1">Uncharacterized protein</fullName>
    </submittedName>
</protein>
<reference evidence="1" key="2">
    <citation type="journal article" date="2023" name="Int. J. Mol. Sci.">
        <title>De Novo Assembly and Annotation of 11 Diverse Shrub Willow (Salix) Genomes Reveals Novel Gene Organization in Sex-Linked Regions.</title>
        <authorList>
            <person name="Hyden B."/>
            <person name="Feng K."/>
            <person name="Yates T.B."/>
            <person name="Jawdy S."/>
            <person name="Cereghino C."/>
            <person name="Smart L.B."/>
            <person name="Muchero W."/>
        </authorList>
    </citation>
    <scope>NUCLEOTIDE SEQUENCE</scope>
    <source>
        <tissue evidence="1">Shoot tip</tissue>
    </source>
</reference>
<comment type="caution">
    <text evidence="1">The sequence shown here is derived from an EMBL/GenBank/DDBJ whole genome shotgun (WGS) entry which is preliminary data.</text>
</comment>
<organism evidence="1 2">
    <name type="scientific">Salix purpurea</name>
    <name type="common">Purple osier willow</name>
    <dbReference type="NCBI Taxonomy" id="77065"/>
    <lineage>
        <taxon>Eukaryota</taxon>
        <taxon>Viridiplantae</taxon>
        <taxon>Streptophyta</taxon>
        <taxon>Embryophyta</taxon>
        <taxon>Tracheophyta</taxon>
        <taxon>Spermatophyta</taxon>
        <taxon>Magnoliopsida</taxon>
        <taxon>eudicotyledons</taxon>
        <taxon>Gunneridae</taxon>
        <taxon>Pentapetalae</taxon>
        <taxon>rosids</taxon>
        <taxon>fabids</taxon>
        <taxon>Malpighiales</taxon>
        <taxon>Salicaceae</taxon>
        <taxon>Saliceae</taxon>
        <taxon>Salix</taxon>
    </lineage>
</organism>
<dbReference type="EMBL" id="JAPFFK010000002">
    <property type="protein sequence ID" value="KAJ6775263.1"/>
    <property type="molecule type" value="Genomic_DNA"/>
</dbReference>